<dbReference type="Pfam" id="PF19848">
    <property type="entry name" value="DUF6323"/>
    <property type="match status" value="1"/>
</dbReference>
<comment type="caution">
    <text evidence="1">The sequence shown here is derived from an EMBL/GenBank/DDBJ whole genome shotgun (WGS) entry which is preliminary data.</text>
</comment>
<organism evidence="1 2">
    <name type="scientific">Virgibacillus massiliensis</name>
    <dbReference type="NCBI Taxonomy" id="1462526"/>
    <lineage>
        <taxon>Bacteria</taxon>
        <taxon>Bacillati</taxon>
        <taxon>Bacillota</taxon>
        <taxon>Bacilli</taxon>
        <taxon>Bacillales</taxon>
        <taxon>Bacillaceae</taxon>
        <taxon>Virgibacillus</taxon>
    </lineage>
</organism>
<reference evidence="2" key="2">
    <citation type="submission" date="2014-05" db="EMBL/GenBank/DDBJ databases">
        <title>Draft genome sequence of Virgibacillus massiliensis Vm-5.</title>
        <authorList>
            <person name="Khelaifia S."/>
            <person name="Croce O."/>
            <person name="Lagier J.C."/>
            <person name="Raoult D."/>
        </authorList>
    </citation>
    <scope>NUCLEOTIDE SEQUENCE [LARGE SCALE GENOMIC DNA]</scope>
    <source>
        <strain evidence="2">Vm-5</strain>
    </source>
</reference>
<dbReference type="EMBL" id="CCDP010000003">
    <property type="protein sequence ID" value="CDQ41566.1"/>
    <property type="molecule type" value="Genomic_DNA"/>
</dbReference>
<reference evidence="1 2" key="1">
    <citation type="submission" date="2014-03" db="EMBL/GenBank/DDBJ databases">
        <authorList>
            <person name="Urmite Genomes U."/>
        </authorList>
    </citation>
    <scope>NUCLEOTIDE SEQUENCE [LARGE SCALE GENOMIC DNA]</scope>
    <source>
        <strain evidence="1 2">Vm-5</strain>
    </source>
</reference>
<dbReference type="AlphaFoldDB" id="A0A024QI01"/>
<evidence type="ECO:0000313" key="2">
    <source>
        <dbReference type="Proteomes" id="UP000028875"/>
    </source>
</evidence>
<protein>
    <submittedName>
        <fullName evidence="1">Uncharacterized protein</fullName>
    </submittedName>
</protein>
<dbReference type="Proteomes" id="UP000028875">
    <property type="component" value="Unassembled WGS sequence"/>
</dbReference>
<evidence type="ECO:0000313" key="1">
    <source>
        <dbReference type="EMBL" id="CDQ41566.1"/>
    </source>
</evidence>
<gene>
    <name evidence="1" type="ORF">BN990_03939</name>
</gene>
<proteinExistence type="predicted"/>
<accession>A0A024QI01</accession>
<keyword evidence="2" id="KW-1185">Reference proteome</keyword>
<dbReference type="STRING" id="1462526.BN990_03939"/>
<dbReference type="eggNOG" id="ENOG5031T9B">
    <property type="taxonomic scope" value="Bacteria"/>
</dbReference>
<sequence length="156" mass="18527">MFLPRLLGSIDSFMLEKYTDELLNINQKTKEYGLELTRDEIKEMMTVRERVLQSYGRVELGVEVFKELSEVFCTSPYIENENFALTLNELLEVFHYLKNETDDMIGDSLLISIIKNYYDGTCKGSMEFLKSKLEEFAEQFRRDVNFRIHLLERDEH</sequence>
<dbReference type="RefSeq" id="WP_021292532.1">
    <property type="nucleotide sequence ID" value="NZ_BNER01000005.1"/>
</dbReference>
<name>A0A024QI01_9BACI</name>
<dbReference type="InterPro" id="IPR046286">
    <property type="entry name" value="DUF6323"/>
</dbReference>
<dbReference type="OrthoDB" id="1707441at2"/>